<keyword evidence="3" id="KW-1185">Reference proteome</keyword>
<dbReference type="OrthoDB" id="8066719at2759"/>
<dbReference type="EMBL" id="BGZK01002146">
    <property type="protein sequence ID" value="GBP91160.1"/>
    <property type="molecule type" value="Genomic_DNA"/>
</dbReference>
<organism evidence="2 3">
    <name type="scientific">Eumeta variegata</name>
    <name type="common">Bagworm moth</name>
    <name type="synonym">Eumeta japonica</name>
    <dbReference type="NCBI Taxonomy" id="151549"/>
    <lineage>
        <taxon>Eukaryota</taxon>
        <taxon>Metazoa</taxon>
        <taxon>Ecdysozoa</taxon>
        <taxon>Arthropoda</taxon>
        <taxon>Hexapoda</taxon>
        <taxon>Insecta</taxon>
        <taxon>Pterygota</taxon>
        <taxon>Neoptera</taxon>
        <taxon>Endopterygota</taxon>
        <taxon>Lepidoptera</taxon>
        <taxon>Glossata</taxon>
        <taxon>Ditrysia</taxon>
        <taxon>Tineoidea</taxon>
        <taxon>Psychidae</taxon>
        <taxon>Oiketicinae</taxon>
        <taxon>Eumeta</taxon>
    </lineage>
</organism>
<gene>
    <name evidence="2" type="ORF">EVAR_65606_1</name>
</gene>
<evidence type="ECO:0000313" key="3">
    <source>
        <dbReference type="Proteomes" id="UP000299102"/>
    </source>
</evidence>
<protein>
    <recommendedName>
        <fullName evidence="4">C-type lectin domain-containing protein</fullName>
    </recommendedName>
</protein>
<dbReference type="InterPro" id="IPR016187">
    <property type="entry name" value="CTDL_fold"/>
</dbReference>
<evidence type="ECO:0008006" key="4">
    <source>
        <dbReference type="Google" id="ProtNLM"/>
    </source>
</evidence>
<dbReference type="CDD" id="cd00037">
    <property type="entry name" value="CLECT"/>
    <property type="match status" value="1"/>
</dbReference>
<evidence type="ECO:0000313" key="2">
    <source>
        <dbReference type="EMBL" id="GBP91160.1"/>
    </source>
</evidence>
<reference evidence="2 3" key="1">
    <citation type="journal article" date="2019" name="Commun. Biol.">
        <title>The bagworm genome reveals a unique fibroin gene that provides high tensile strength.</title>
        <authorList>
            <person name="Kono N."/>
            <person name="Nakamura H."/>
            <person name="Ohtoshi R."/>
            <person name="Tomita M."/>
            <person name="Numata K."/>
            <person name="Arakawa K."/>
        </authorList>
    </citation>
    <scope>NUCLEOTIDE SEQUENCE [LARGE SCALE GENOMIC DNA]</scope>
</reference>
<name>A0A4C1ZT47_EUMVA</name>
<evidence type="ECO:0000256" key="1">
    <source>
        <dbReference type="SAM" id="SignalP"/>
    </source>
</evidence>
<dbReference type="STRING" id="151549.A0A4C1ZT47"/>
<feature type="chain" id="PRO_5020040178" description="C-type lectin domain-containing protein" evidence="1">
    <location>
        <begin position="18"/>
        <end position="180"/>
    </location>
</feature>
<dbReference type="AlphaFoldDB" id="A0A4C1ZT47"/>
<accession>A0A4C1ZT47</accession>
<comment type="caution">
    <text evidence="2">The sequence shown here is derived from an EMBL/GenBank/DDBJ whole genome shotgun (WGS) entry which is preliminary data.</text>
</comment>
<sequence>MLKSIIALLFRLFVIKANFDCPGTKSIAPSCRRFALNKKGLALNFSPPEEHHSGDVEIPEYNCQVLKCAESEIGLSLVNDTRYDYYSLFARPMPKANAICVPGVGMLMLFKQKFNYSQAHGICRNHSGHLADMTGESRTDSFAQLLVGAGVDSAYVGMTRDNSTSFRTVTGKPRAVFAAF</sequence>
<proteinExistence type="predicted"/>
<dbReference type="InterPro" id="IPR016186">
    <property type="entry name" value="C-type_lectin-like/link_sf"/>
</dbReference>
<feature type="signal peptide" evidence="1">
    <location>
        <begin position="1"/>
        <end position="17"/>
    </location>
</feature>
<keyword evidence="1" id="KW-0732">Signal</keyword>
<dbReference type="SUPFAM" id="SSF56436">
    <property type="entry name" value="C-type lectin-like"/>
    <property type="match status" value="1"/>
</dbReference>
<dbReference type="Gene3D" id="3.10.100.10">
    <property type="entry name" value="Mannose-Binding Protein A, subunit A"/>
    <property type="match status" value="1"/>
</dbReference>
<dbReference type="Proteomes" id="UP000299102">
    <property type="component" value="Unassembled WGS sequence"/>
</dbReference>